<name>A0A6L3V698_9BACI</name>
<proteinExistence type="predicted"/>
<dbReference type="EMBL" id="WBOS01000003">
    <property type="protein sequence ID" value="KAB2336779.1"/>
    <property type="molecule type" value="Genomic_DNA"/>
</dbReference>
<dbReference type="RefSeq" id="WP_151534734.1">
    <property type="nucleotide sequence ID" value="NZ_WBOS01000003.1"/>
</dbReference>
<protein>
    <submittedName>
        <fullName evidence="1">Uncharacterized protein</fullName>
    </submittedName>
</protein>
<comment type="caution">
    <text evidence="1">The sequence shown here is derived from an EMBL/GenBank/DDBJ whole genome shotgun (WGS) entry which is preliminary data.</text>
</comment>
<dbReference type="Proteomes" id="UP000481030">
    <property type="component" value="Unassembled WGS sequence"/>
</dbReference>
<sequence>MKTGFLLNSSSGEFKINKISDYKINFLKHELRTYKSIKVPYIDYSISGDELADWLLEISSPQEVEEIILMIKYARKRGAAGKSILQTIAAALVK</sequence>
<evidence type="ECO:0000313" key="2">
    <source>
        <dbReference type="Proteomes" id="UP000481030"/>
    </source>
</evidence>
<reference evidence="1 2" key="1">
    <citation type="journal article" date="2016" name="Antonie Van Leeuwenhoek">
        <title>Bacillus depressus sp. nov., isolated from soil of a sunflower field.</title>
        <authorList>
            <person name="Wei X."/>
            <person name="Xin D."/>
            <person name="Xin Y."/>
            <person name="Zhang H."/>
            <person name="Wang T."/>
            <person name="Zhang J."/>
        </authorList>
    </citation>
    <scope>NUCLEOTIDE SEQUENCE [LARGE SCALE GENOMIC DNA]</scope>
    <source>
        <strain evidence="1 2">BZ1</strain>
    </source>
</reference>
<gene>
    <name evidence="1" type="ORF">F7731_10530</name>
</gene>
<dbReference type="AlphaFoldDB" id="A0A6L3V698"/>
<dbReference type="OrthoDB" id="2914214at2"/>
<keyword evidence="2" id="KW-1185">Reference proteome</keyword>
<accession>A0A6L3V698</accession>
<evidence type="ECO:0000313" key="1">
    <source>
        <dbReference type="EMBL" id="KAB2336779.1"/>
    </source>
</evidence>
<organism evidence="1 2">
    <name type="scientific">Cytobacillus depressus</name>
    <dbReference type="NCBI Taxonomy" id="1602942"/>
    <lineage>
        <taxon>Bacteria</taxon>
        <taxon>Bacillati</taxon>
        <taxon>Bacillota</taxon>
        <taxon>Bacilli</taxon>
        <taxon>Bacillales</taxon>
        <taxon>Bacillaceae</taxon>
        <taxon>Cytobacillus</taxon>
    </lineage>
</organism>